<evidence type="ECO:0000256" key="5">
    <source>
        <dbReference type="ARBA" id="ARBA00022741"/>
    </source>
</evidence>
<keyword evidence="5" id="KW-0547">Nucleotide-binding</keyword>
<evidence type="ECO:0000313" key="11">
    <source>
        <dbReference type="EMBL" id="BAC19781.1"/>
    </source>
</evidence>
<keyword evidence="6" id="KW-0418">Kinase</keyword>
<feature type="transmembrane region" description="Helical" evidence="9">
    <location>
        <begin position="39"/>
        <end position="56"/>
    </location>
</feature>
<keyword evidence="12" id="KW-1185">Reference proteome</keyword>
<evidence type="ECO:0000256" key="1">
    <source>
        <dbReference type="ARBA" id="ARBA00000085"/>
    </source>
</evidence>
<evidence type="ECO:0000256" key="9">
    <source>
        <dbReference type="SAM" id="Phobius"/>
    </source>
</evidence>
<dbReference type="CDD" id="cd16917">
    <property type="entry name" value="HATPase_UhpB-NarQ-NarX-like"/>
    <property type="match status" value="1"/>
</dbReference>
<dbReference type="Gene3D" id="3.30.565.10">
    <property type="entry name" value="Histidine kinase-like ATPase, C-terminal domain"/>
    <property type="match status" value="1"/>
</dbReference>
<keyword evidence="11" id="KW-0614">Plasmid</keyword>
<evidence type="ECO:0000256" key="4">
    <source>
        <dbReference type="ARBA" id="ARBA00022679"/>
    </source>
</evidence>
<feature type="transmembrane region" description="Helical" evidence="9">
    <location>
        <begin position="114"/>
        <end position="133"/>
    </location>
</feature>
<keyword evidence="3" id="KW-0597">Phosphoprotein</keyword>
<name>Q8FLH6_COREF</name>
<keyword evidence="9" id="KW-0812">Transmembrane</keyword>
<reference evidence="11 12" key="1">
    <citation type="submission" date="2002-05" db="EMBL/GenBank/DDBJ databases">
        <title>The entire sequence of plasmid maintained by Corynebacterium efficiens YS-314.</title>
        <authorList>
            <person name="Kawarabayasi Y."/>
            <person name="Yamazaki J."/>
            <person name="Hino Y."/>
            <person name="Kikuchi H."/>
        </authorList>
    </citation>
    <scope>NUCLEOTIDE SEQUENCE [LARGE SCALE GENOMIC DNA]</scope>
    <source>
        <strain evidence="12">DSM 44549 / YS-314 / AJ 12310 / JCM 11189 / NBRC 100395</strain>
        <plasmid evidence="12">Plasmid pCE3</plasmid>
    </source>
</reference>
<comment type="catalytic activity">
    <reaction evidence="1">
        <text>ATP + protein L-histidine = ADP + protein N-phospho-L-histidine.</text>
        <dbReference type="EC" id="2.7.13.3"/>
    </reaction>
</comment>
<dbReference type="Pfam" id="PF07730">
    <property type="entry name" value="HisKA_3"/>
    <property type="match status" value="1"/>
</dbReference>
<dbReference type="Gene3D" id="1.20.5.1930">
    <property type="match status" value="1"/>
</dbReference>
<dbReference type="Proteomes" id="UP000001409">
    <property type="component" value="Plasmid pCE3"/>
</dbReference>
<dbReference type="InterPro" id="IPR036890">
    <property type="entry name" value="HATPase_C_sf"/>
</dbReference>
<feature type="transmembrane region" description="Helical" evidence="9">
    <location>
        <begin position="85"/>
        <end position="102"/>
    </location>
</feature>
<dbReference type="RefSeq" id="WP_006770462.1">
    <property type="nucleotide sequence ID" value="NC_004320.1"/>
</dbReference>
<feature type="domain" description="Signal transduction histidine kinase subgroup 3 dimerisation and phosphoacceptor" evidence="10">
    <location>
        <begin position="195"/>
        <end position="263"/>
    </location>
</feature>
<dbReference type="PANTHER" id="PTHR24421:SF10">
    <property type="entry name" value="NITRATE_NITRITE SENSOR PROTEIN NARQ"/>
    <property type="match status" value="1"/>
</dbReference>
<evidence type="ECO:0000256" key="8">
    <source>
        <dbReference type="ARBA" id="ARBA00023012"/>
    </source>
</evidence>
<dbReference type="HOGENOM" id="CLU_000445_20_1_11"/>
<protein>
    <recommendedName>
        <fullName evidence="2">histidine kinase</fullName>
        <ecNumber evidence="2">2.7.13.3</ecNumber>
    </recommendedName>
</protein>
<dbReference type="eggNOG" id="COG4585">
    <property type="taxonomic scope" value="Bacteria"/>
</dbReference>
<evidence type="ECO:0000256" key="6">
    <source>
        <dbReference type="ARBA" id="ARBA00022777"/>
    </source>
</evidence>
<dbReference type="EC" id="2.7.13.3" evidence="2"/>
<dbReference type="InterPro" id="IPR050482">
    <property type="entry name" value="Sensor_HK_TwoCompSys"/>
</dbReference>
<dbReference type="GO" id="GO:0000155">
    <property type="term" value="F:phosphorelay sensor kinase activity"/>
    <property type="evidence" value="ECO:0007669"/>
    <property type="project" value="InterPro"/>
</dbReference>
<dbReference type="KEGG" id="cef:CE3P006"/>
<keyword evidence="4" id="KW-0808">Transferase</keyword>
<dbReference type="OrthoDB" id="227596at2"/>
<dbReference type="AlphaFoldDB" id="Q8FLH6"/>
<evidence type="ECO:0000313" key="12">
    <source>
        <dbReference type="Proteomes" id="UP000001409"/>
    </source>
</evidence>
<evidence type="ECO:0000256" key="7">
    <source>
        <dbReference type="ARBA" id="ARBA00022840"/>
    </source>
</evidence>
<dbReference type="GO" id="GO:0005524">
    <property type="term" value="F:ATP binding"/>
    <property type="evidence" value="ECO:0007669"/>
    <property type="project" value="UniProtKB-KW"/>
</dbReference>
<dbReference type="GO" id="GO:0016020">
    <property type="term" value="C:membrane"/>
    <property type="evidence" value="ECO:0007669"/>
    <property type="project" value="InterPro"/>
</dbReference>
<dbReference type="EMBL" id="AP005226">
    <property type="protein sequence ID" value="BAC19781.1"/>
    <property type="molecule type" value="Genomic_DNA"/>
</dbReference>
<feature type="transmembrane region" description="Helical" evidence="9">
    <location>
        <begin position="12"/>
        <end position="33"/>
    </location>
</feature>
<keyword evidence="9" id="KW-1133">Transmembrane helix</keyword>
<proteinExistence type="predicted"/>
<organism evidence="11 12">
    <name type="scientific">Corynebacterium efficiens (strain DSM 44549 / YS-314 / AJ 12310 / JCM 11189 / NBRC 100395)</name>
    <dbReference type="NCBI Taxonomy" id="196164"/>
    <lineage>
        <taxon>Bacteria</taxon>
        <taxon>Bacillati</taxon>
        <taxon>Actinomycetota</taxon>
        <taxon>Actinomycetes</taxon>
        <taxon>Mycobacteriales</taxon>
        <taxon>Corynebacteriaceae</taxon>
        <taxon>Corynebacterium</taxon>
    </lineage>
</organism>
<dbReference type="InterPro" id="IPR011712">
    <property type="entry name" value="Sig_transdc_His_kin_sub3_dim/P"/>
</dbReference>
<keyword evidence="8" id="KW-0902">Two-component regulatory system</keyword>
<dbReference type="PANTHER" id="PTHR24421">
    <property type="entry name" value="NITRATE/NITRITE SENSOR PROTEIN NARX-RELATED"/>
    <property type="match status" value="1"/>
</dbReference>
<evidence type="ECO:0000256" key="2">
    <source>
        <dbReference type="ARBA" id="ARBA00012438"/>
    </source>
</evidence>
<accession>C8NKN7</accession>
<keyword evidence="9" id="KW-0472">Membrane</keyword>
<geneLocation type="plasmid" evidence="11 12">
    <name>pCE3</name>
</geneLocation>
<dbReference type="GO" id="GO:0046983">
    <property type="term" value="F:protein dimerization activity"/>
    <property type="evidence" value="ECO:0007669"/>
    <property type="project" value="InterPro"/>
</dbReference>
<evidence type="ECO:0000259" key="10">
    <source>
        <dbReference type="Pfam" id="PF07730"/>
    </source>
</evidence>
<accession>Q8FLH6</accession>
<evidence type="ECO:0000256" key="3">
    <source>
        <dbReference type="ARBA" id="ARBA00022553"/>
    </source>
</evidence>
<sequence length="425" mass="47332">MIGLLRSIPARIDDVGFSALATVLTVIYGAIALEGSHHEIVQVILSALFIPALLFWRRAPISSATALLLLISLWTWNWITALPINLGFSPFILVVPIVVYSTTRWVKQRIISTLFYVTTLIYCFVSPIMWYQTETGMIYHNNQQGLSWLLIQWLGLTVLRQIAINRRHEEARGEERRRSQEHAAMEEQAAIRERERVQIAREIHDVLAHSLTLINIQASAGIMVSRHGPTGTDAEIEEILQRIQETSSSSLSEVRAIVKALRSDLPTESAHKIMSLVSTVENLEQYQQAGMAITTSLSSPTVLEDLSASTPFIVQLAISRILNESLTNVARHQGVDSKVNISISVDDMTKKINIDIESWAPHGVNIAHTPPLMGTKSGLTGMKERVESLMGTITYSSQSGYFRVQATVPTRSFPQEHSLHDVLAP</sequence>
<keyword evidence="7" id="KW-0067">ATP-binding</keyword>